<dbReference type="InterPro" id="IPR050287">
    <property type="entry name" value="MTA/SAH_deaminase"/>
</dbReference>
<evidence type="ECO:0000259" key="2">
    <source>
        <dbReference type="Pfam" id="PF01979"/>
    </source>
</evidence>
<gene>
    <name evidence="3" type="ORF">MuYL_4155</name>
</gene>
<dbReference type="SUPFAM" id="SSF51556">
    <property type="entry name" value="Metallo-dependent hydrolases"/>
    <property type="match status" value="1"/>
</dbReference>
<dbReference type="Proteomes" id="UP000215002">
    <property type="component" value="Chromosome"/>
</dbReference>
<dbReference type="InterPro" id="IPR032466">
    <property type="entry name" value="Metal_Hydrolase"/>
</dbReference>
<keyword evidence="4" id="KW-1185">Reference proteome</keyword>
<reference evidence="3 4" key="1">
    <citation type="submission" date="2017-08" db="EMBL/GenBank/DDBJ databases">
        <title>Complete genome sequence of Mucilaginibacter sp. strain BJC16-A31.</title>
        <authorList>
            <consortium name="Henan University of Science and Technology"/>
            <person name="You X."/>
        </authorList>
    </citation>
    <scope>NUCLEOTIDE SEQUENCE [LARGE SCALE GENOMIC DNA]</scope>
    <source>
        <strain evidence="3 4">BJC16-A31</strain>
    </source>
</reference>
<sequence>MKSFKADYVYPVCADPIKNGIVTVDDFGKIISVIDPNLLPETFNAPVEQVSGIICPGFVNTHCHVELSHLKGKIDRRTGLVNFIIDIQKSRGADHARVLEAAEQADLEMHENGIVAVGDISNTNSTIPVKANSKLYYHSFIETFGFLPDRATEVFNNALSLLNEFKPQPCSITPHAPYSVSKELFRLIQKHCDNGHNLISIHNQECEDENKFYRYKLGSFNELYARFGIDISYFKPQARNSLQSILPLLTTRQDILLVHNTCTNLKDIYFLKRFDQKVHFCFCPNANLYIEGVLPKIELFIGQGYDITLGTDSLASNNKLCILSEMRTIQEKFPSITTKQLIEWGTLNGAKYLGIDDEKGTIEPGKTPGLNLITGLDGQKITPETKVKKLA</sequence>
<dbReference type="EMBL" id="CP022743">
    <property type="protein sequence ID" value="ASU36040.1"/>
    <property type="molecule type" value="Genomic_DNA"/>
</dbReference>
<dbReference type="KEGG" id="muc:MuYL_4155"/>
<evidence type="ECO:0000256" key="1">
    <source>
        <dbReference type="ARBA" id="ARBA00022801"/>
    </source>
</evidence>
<dbReference type="Gene3D" id="3.20.20.140">
    <property type="entry name" value="Metal-dependent hydrolases"/>
    <property type="match status" value="1"/>
</dbReference>
<dbReference type="OrthoDB" id="9807210at2"/>
<accession>A0A223P1Y6</accession>
<evidence type="ECO:0000313" key="3">
    <source>
        <dbReference type="EMBL" id="ASU36040.1"/>
    </source>
</evidence>
<keyword evidence="1 3" id="KW-0378">Hydrolase</keyword>
<feature type="domain" description="Amidohydrolase-related" evidence="2">
    <location>
        <begin position="53"/>
        <end position="375"/>
    </location>
</feature>
<dbReference type="GO" id="GO:0016787">
    <property type="term" value="F:hydrolase activity"/>
    <property type="evidence" value="ECO:0007669"/>
    <property type="project" value="UniProtKB-KW"/>
</dbReference>
<dbReference type="InterPro" id="IPR006680">
    <property type="entry name" value="Amidohydro-rel"/>
</dbReference>
<organism evidence="3 4">
    <name type="scientific">Mucilaginibacter xinganensis</name>
    <dbReference type="NCBI Taxonomy" id="1234841"/>
    <lineage>
        <taxon>Bacteria</taxon>
        <taxon>Pseudomonadati</taxon>
        <taxon>Bacteroidota</taxon>
        <taxon>Sphingobacteriia</taxon>
        <taxon>Sphingobacteriales</taxon>
        <taxon>Sphingobacteriaceae</taxon>
        <taxon>Mucilaginibacter</taxon>
    </lineage>
</organism>
<name>A0A223P1Y6_9SPHI</name>
<evidence type="ECO:0000313" key="4">
    <source>
        <dbReference type="Proteomes" id="UP000215002"/>
    </source>
</evidence>
<dbReference type="AlphaFoldDB" id="A0A223P1Y6"/>
<dbReference type="RefSeq" id="WP_094572122.1">
    <property type="nucleotide sequence ID" value="NZ_CP022743.1"/>
</dbReference>
<dbReference type="PANTHER" id="PTHR43794:SF11">
    <property type="entry name" value="AMIDOHYDROLASE-RELATED DOMAIN-CONTAINING PROTEIN"/>
    <property type="match status" value="1"/>
</dbReference>
<dbReference type="Pfam" id="PF01979">
    <property type="entry name" value="Amidohydro_1"/>
    <property type="match status" value="1"/>
</dbReference>
<dbReference type="PANTHER" id="PTHR43794">
    <property type="entry name" value="AMINOHYDROLASE SSNA-RELATED"/>
    <property type="match status" value="1"/>
</dbReference>
<protein>
    <submittedName>
        <fullName evidence="3">Amidohydrolase</fullName>
    </submittedName>
</protein>
<proteinExistence type="predicted"/>